<evidence type="ECO:0000259" key="1">
    <source>
        <dbReference type="Pfam" id="PF12146"/>
    </source>
</evidence>
<dbReference type="AlphaFoldDB" id="A0A2T5VG53"/>
<name>A0A2T5VG53_9HYPH</name>
<evidence type="ECO:0000313" key="4">
    <source>
        <dbReference type="Proteomes" id="UP000244081"/>
    </source>
</evidence>
<keyword evidence="3" id="KW-0378">Hydrolase</keyword>
<dbReference type="InterPro" id="IPR053145">
    <property type="entry name" value="AB_hydrolase_Est10"/>
</dbReference>
<dbReference type="Pfam" id="PF12146">
    <property type="entry name" value="Hydrolase_4"/>
    <property type="match status" value="1"/>
</dbReference>
<gene>
    <name evidence="3" type="ORF">C8N35_101780</name>
</gene>
<accession>A0A2T5VG53</accession>
<feature type="domain" description="Serine aminopeptidase S33" evidence="1">
    <location>
        <begin position="60"/>
        <end position="165"/>
    </location>
</feature>
<dbReference type="PANTHER" id="PTHR43265:SF1">
    <property type="entry name" value="ESTERASE ESTD"/>
    <property type="match status" value="1"/>
</dbReference>
<dbReference type="PANTHER" id="PTHR43265">
    <property type="entry name" value="ESTERASE ESTD"/>
    <property type="match status" value="1"/>
</dbReference>
<protein>
    <submittedName>
        <fullName evidence="3">Alpha-beta hydrolase superfamily lysophospholipase</fullName>
    </submittedName>
</protein>
<dbReference type="InterPro" id="IPR029058">
    <property type="entry name" value="AB_hydrolase_fold"/>
</dbReference>
<dbReference type="Proteomes" id="UP000244081">
    <property type="component" value="Unassembled WGS sequence"/>
</dbReference>
<organism evidence="3 4">
    <name type="scientific">Breoghania corrubedonensis</name>
    <dbReference type="NCBI Taxonomy" id="665038"/>
    <lineage>
        <taxon>Bacteria</taxon>
        <taxon>Pseudomonadati</taxon>
        <taxon>Pseudomonadota</taxon>
        <taxon>Alphaproteobacteria</taxon>
        <taxon>Hyphomicrobiales</taxon>
        <taxon>Stappiaceae</taxon>
        <taxon>Breoghania</taxon>
    </lineage>
</organism>
<dbReference type="InterPro" id="IPR000073">
    <property type="entry name" value="AB_hydrolase_1"/>
</dbReference>
<evidence type="ECO:0000259" key="2">
    <source>
        <dbReference type="Pfam" id="PF12697"/>
    </source>
</evidence>
<evidence type="ECO:0000313" key="3">
    <source>
        <dbReference type="EMBL" id="PTW62733.1"/>
    </source>
</evidence>
<reference evidence="3 4" key="1">
    <citation type="submission" date="2018-04" db="EMBL/GenBank/DDBJ databases">
        <title>Genomic Encyclopedia of Archaeal and Bacterial Type Strains, Phase II (KMG-II): from individual species to whole genera.</title>
        <authorList>
            <person name="Goeker M."/>
        </authorList>
    </citation>
    <scope>NUCLEOTIDE SEQUENCE [LARGE SCALE GENOMIC DNA]</scope>
    <source>
        <strain evidence="3 4">DSM 23382</strain>
    </source>
</reference>
<comment type="caution">
    <text evidence="3">The sequence shown here is derived from an EMBL/GenBank/DDBJ whole genome shotgun (WGS) entry which is preliminary data.</text>
</comment>
<dbReference type="OrthoDB" id="249225at2"/>
<feature type="domain" description="AB hydrolase-1" evidence="2">
    <location>
        <begin position="327"/>
        <end position="581"/>
    </location>
</feature>
<dbReference type="Gene3D" id="3.40.50.1820">
    <property type="entry name" value="alpha/beta hydrolase"/>
    <property type="match status" value="2"/>
</dbReference>
<proteinExistence type="predicted"/>
<dbReference type="SUPFAM" id="SSF53474">
    <property type="entry name" value="alpha/beta-Hydrolases"/>
    <property type="match status" value="2"/>
</dbReference>
<dbReference type="GO" id="GO:0052689">
    <property type="term" value="F:carboxylic ester hydrolase activity"/>
    <property type="evidence" value="ECO:0007669"/>
    <property type="project" value="TreeGrafter"/>
</dbReference>
<dbReference type="Pfam" id="PF12697">
    <property type="entry name" value="Abhydrolase_6"/>
    <property type="match status" value="1"/>
</dbReference>
<sequence length="598" mass="64728">MNVLHHEFSETSGKMETMTVAPAEPVVFDGLAGSFHAARGDTAILLLSPWGYEELCSRKSYRILGETLAARGYPTLRFDYPGTGNSAGESAGIEDERSWRDAVRRAFDEVGKLCTPSRVIVIGQGVGGALAADLASETDVAGLVLLAPVAQGRGYLRELTAWTAMTKPTFLVDASDGPQGGLMAGGSVLSAATASEIRSLNILKAPAPRVSKVLLVERDHHPGDAKLAANLLEKSVAVDRLPFEGYVDYVSNPTLSIVPVTTIEAVTSWIATQFPASATASAPTQGALPSTLQEADYEQTLVRFGANGMFFGVFTRALARPNETAFLFLNSGYDHSVGWGRSTVDFARALASSGVTSLRMDAAGIGESRLWPGQAPQVLYGDRQLDDVKTALDWLTGTAGVEKVVLVGRCSGAYLALIAAEADPRVTGLVAINVRRLVWDPDEDVETTLREPIQTLDTYRRKMVDKRMLKRLLTGDLPLSRVVTRLASAVSRVLDRKLAPVLRGASRHYRLNRIVQSRFKALRERGVPVSLIFCEGDRGVQDVQAWFKEDFSGLAPYENVELSMIANADHNLTPLASRAEVLELLRGFASSQRLRARK</sequence>
<dbReference type="EMBL" id="QAYG01000001">
    <property type="protein sequence ID" value="PTW62733.1"/>
    <property type="molecule type" value="Genomic_DNA"/>
</dbReference>
<keyword evidence="4" id="KW-1185">Reference proteome</keyword>
<dbReference type="InterPro" id="IPR022742">
    <property type="entry name" value="Hydrolase_4"/>
</dbReference>